<comment type="caution">
    <text evidence="1">The sequence shown here is derived from an EMBL/GenBank/DDBJ whole genome shotgun (WGS) entry which is preliminary data.</text>
</comment>
<dbReference type="EMBL" id="BSSA01000072">
    <property type="protein sequence ID" value="GLW75488.1"/>
    <property type="molecule type" value="Genomic_DNA"/>
</dbReference>
<dbReference type="AlphaFoldDB" id="A0A9W6QIK5"/>
<evidence type="ECO:0000313" key="2">
    <source>
        <dbReference type="Proteomes" id="UP001165041"/>
    </source>
</evidence>
<accession>A0A9W6QIK5</accession>
<proteinExistence type="predicted"/>
<organism evidence="1 2">
    <name type="scientific">Kitasatospora phosalacinea</name>
    <dbReference type="NCBI Taxonomy" id="2065"/>
    <lineage>
        <taxon>Bacteria</taxon>
        <taxon>Bacillati</taxon>
        <taxon>Actinomycetota</taxon>
        <taxon>Actinomycetes</taxon>
        <taxon>Kitasatosporales</taxon>
        <taxon>Streptomycetaceae</taxon>
        <taxon>Kitasatospora</taxon>
    </lineage>
</organism>
<sequence>MWQVTVTVWDEMSKLTKDLLFMSLDHAVDNAEISEEGFIPFSMRGRSDGRGEMTRFVADDLPESVQAGRKMLETVPEGTVAVTLAWDGYATLDGQRTEAVFVEAHEIGLPKSVVLAQRYMRVDGKVQTLGNPILQGETDPLVRSVGVQEP</sequence>
<dbReference type="RefSeq" id="WP_285741010.1">
    <property type="nucleotide sequence ID" value="NZ_BSSA01000072.1"/>
</dbReference>
<evidence type="ECO:0000313" key="1">
    <source>
        <dbReference type="EMBL" id="GLW75488.1"/>
    </source>
</evidence>
<reference evidence="1" key="1">
    <citation type="submission" date="2023-02" db="EMBL/GenBank/DDBJ databases">
        <title>Kitasatospora phosalacinea NBRC 14627.</title>
        <authorList>
            <person name="Ichikawa N."/>
            <person name="Sato H."/>
            <person name="Tonouchi N."/>
        </authorList>
    </citation>
    <scope>NUCLEOTIDE SEQUENCE</scope>
    <source>
        <strain evidence="1">NBRC 14627</strain>
    </source>
</reference>
<gene>
    <name evidence="1" type="ORF">Kpho02_77850</name>
</gene>
<protein>
    <submittedName>
        <fullName evidence="1">Uncharacterized protein</fullName>
    </submittedName>
</protein>
<name>A0A9W6QIK5_9ACTN</name>
<dbReference type="Proteomes" id="UP001165041">
    <property type="component" value="Unassembled WGS sequence"/>
</dbReference>